<evidence type="ECO:0000256" key="1">
    <source>
        <dbReference type="SAM" id="MobiDB-lite"/>
    </source>
</evidence>
<proteinExistence type="predicted"/>
<sequence length="257" mass="28214">MVGWLPRPVPCPRHCRRGRQWGSQTSARPGSQPRPVKGDSEAGTDSWATGGPQPAYWGVRGEGWPLSVVPARGLQKTRPPFLPEAGAQVTCAGSQRSPASGVDLSKQECPLTGRRGASTWPRVLGLRCLQGHLIILTSARCHRFFSLNPLLKSRSVSSARRFKGPEGRSHHSQVEVPCGSPSCALQRFHMRSWRPHFPKPASRPWVTPVEFRTAREEPGPASDFPTWRLAPTGLSQTHSRELCTELDAQSSLLLINA</sequence>
<gene>
    <name evidence="2" type="ORF">HJG63_009234</name>
</gene>
<comment type="caution">
    <text evidence="2">The sequence shown here is derived from an EMBL/GenBank/DDBJ whole genome shotgun (WGS) entry which is preliminary data.</text>
</comment>
<dbReference type="EMBL" id="JACASE010000014">
    <property type="protein sequence ID" value="KAF6410797.1"/>
    <property type="molecule type" value="Genomic_DNA"/>
</dbReference>
<protein>
    <submittedName>
        <fullName evidence="2">Uncharacterized protein</fullName>
    </submittedName>
</protein>
<dbReference type="AlphaFoldDB" id="A0A7J8CIY1"/>
<reference evidence="2 3" key="1">
    <citation type="journal article" date="2020" name="Nature">
        <title>Six reference-quality genomes reveal evolution of bat adaptations.</title>
        <authorList>
            <person name="Jebb D."/>
            <person name="Huang Z."/>
            <person name="Pippel M."/>
            <person name="Hughes G.M."/>
            <person name="Lavrichenko K."/>
            <person name="Devanna P."/>
            <person name="Winkler S."/>
            <person name="Jermiin L.S."/>
            <person name="Skirmuntt E.C."/>
            <person name="Katzourakis A."/>
            <person name="Burkitt-Gray L."/>
            <person name="Ray D.A."/>
            <person name="Sullivan K.A.M."/>
            <person name="Roscito J.G."/>
            <person name="Kirilenko B.M."/>
            <person name="Davalos L.M."/>
            <person name="Corthals A.P."/>
            <person name="Power M.L."/>
            <person name="Jones G."/>
            <person name="Ransome R.D."/>
            <person name="Dechmann D.K.N."/>
            <person name="Locatelli A.G."/>
            <person name="Puechmaille S.J."/>
            <person name="Fedrigo O."/>
            <person name="Jarvis E.D."/>
            <person name="Hiller M."/>
            <person name="Vernes S.C."/>
            <person name="Myers E.W."/>
            <person name="Teeling E.C."/>
        </authorList>
    </citation>
    <scope>NUCLEOTIDE SEQUENCE [LARGE SCALE GENOMIC DNA]</scope>
    <source>
        <strain evidence="2">MRouAeg1</strain>
        <tissue evidence="2">Muscle</tissue>
    </source>
</reference>
<evidence type="ECO:0000313" key="3">
    <source>
        <dbReference type="Proteomes" id="UP000593571"/>
    </source>
</evidence>
<name>A0A7J8CIY1_ROUAE</name>
<keyword evidence="3" id="KW-1185">Reference proteome</keyword>
<dbReference type="Proteomes" id="UP000593571">
    <property type="component" value="Unassembled WGS sequence"/>
</dbReference>
<feature type="region of interest" description="Disordered" evidence="1">
    <location>
        <begin position="1"/>
        <end position="53"/>
    </location>
</feature>
<accession>A0A7J8CIY1</accession>
<organism evidence="2 3">
    <name type="scientific">Rousettus aegyptiacus</name>
    <name type="common">Egyptian fruit bat</name>
    <name type="synonym">Pteropus aegyptiacus</name>
    <dbReference type="NCBI Taxonomy" id="9407"/>
    <lineage>
        <taxon>Eukaryota</taxon>
        <taxon>Metazoa</taxon>
        <taxon>Chordata</taxon>
        <taxon>Craniata</taxon>
        <taxon>Vertebrata</taxon>
        <taxon>Euteleostomi</taxon>
        <taxon>Mammalia</taxon>
        <taxon>Eutheria</taxon>
        <taxon>Laurasiatheria</taxon>
        <taxon>Chiroptera</taxon>
        <taxon>Yinpterochiroptera</taxon>
        <taxon>Pteropodoidea</taxon>
        <taxon>Pteropodidae</taxon>
        <taxon>Rousettinae</taxon>
        <taxon>Rousettus</taxon>
    </lineage>
</organism>
<evidence type="ECO:0000313" key="2">
    <source>
        <dbReference type="EMBL" id="KAF6410797.1"/>
    </source>
</evidence>